<comment type="subunit">
    <text evidence="4">Homodimer. Part of the 2-oxoglutarate dehydrogenase (OGDH) complex composed of E1 (2-oxoglutarate dehydrogenase), E2 (dihydrolipoamide succinyltransferase) and E3 (dihydrolipoamide dehydrogenase); the complex contains multiple copies of the three enzymatic components (E1, E2 and E3).</text>
</comment>
<dbReference type="InterPro" id="IPR001017">
    <property type="entry name" value="DH_E1"/>
</dbReference>
<dbReference type="InterPro" id="IPR042179">
    <property type="entry name" value="KGD_C_sf"/>
</dbReference>
<sequence>MTRQEKNDTFLLTSFLYGGNADYIEQLYARYKNDPGSVDATWESFFSKLEDNGTDVAANADGPSWARNDWPQTPNSDLVSALDGDWGEVAVKTEKAVAKKAASEGAHAPSTDAVLQATRDSIRAIMMIRAYRMRGHLHADLDPLKLKAEEPAPELDPVSYGFTEADFERRIFIDNYLGLEFATIPEMLDVLRRTYCGTLGIEFMHISDPEAKTWLQERIEGPDKEITFSARGKKAILNKLIEAEGFEKFLDVKYTGTKRFGLDGSEALIPALEQIIKRGGALGIKDIVLGMAHRGRLNVLTQVMAKPHRALFHEFKGGSFYPEDVEGSGDVKYHLGASSDREFDGNKVHLSLTANPSHLEIVDPVVLGKARAKQDQHMAPEGRLANFDKEGRPDRSTVLPLLLHGDAAFAGQGVVAECLGLSGLRGHRTGGSIHFVINNQIGFTTSPLYSRSSPYPTDVAKMIEAPVFHVNGDDPEAVVFAAKVAVEYRQKFGRPVVIDMFCYRRYGHNEGDEPSFTQPIMYSKIRSHDSILKIYGQKLIDEGLMTSEEIEADKTAWKERLEAEFEAGNDYRPNKADWLDGAWKNFKQAEQEGPRRGDTGVEVETLKHIGERLTRVPEGFNIHRTIKRFMDNRKQMIESGEGIDWATAEALAFGTLVTEGHPVRLSGQDVERGTFSQRHSVLHDQTNDATYTPLNSLNEDQCRYEVINSMLSEEAVLGFEYGYSLAEPQALTIWEAQFGDFVNGAQVVIDQFISSGERKWFRMSGLVMLLPHGYEGQGPEHSSARPERFLQLCAEDNMQVANCTTPSNYFHVLRRQVTRDFRKPLILMTPKSLLRHKKAVSTLKEMGEDSCFHRLLWDDAETPGPAKTSIKLAADDKIRRVILCSGKVYYDLLEDREKRGINDVYLLRVEQLYPFPAKAVLDEVNRFANAEVVWCQEEPKNMGAWSFIQPYVEWVLDQLGRTGQRVRYVGRPASASTATGLMRTHLAQLQAFLDDAFAD</sequence>
<evidence type="ECO:0000256" key="7">
    <source>
        <dbReference type="ARBA" id="ARBA00023002"/>
    </source>
</evidence>
<dbReference type="Proteomes" id="UP000646579">
    <property type="component" value="Unassembled WGS sequence"/>
</dbReference>
<evidence type="ECO:0000256" key="6">
    <source>
        <dbReference type="ARBA" id="ARBA00013321"/>
    </source>
</evidence>
<dbReference type="NCBIfam" id="NF006914">
    <property type="entry name" value="PRK09404.1"/>
    <property type="match status" value="1"/>
</dbReference>
<dbReference type="EMBL" id="BMZE01000002">
    <property type="protein sequence ID" value="GHA24445.1"/>
    <property type="molecule type" value="Genomic_DNA"/>
</dbReference>
<dbReference type="PANTHER" id="PTHR23152:SF4">
    <property type="entry name" value="2-OXOADIPATE DEHYDROGENASE COMPLEX COMPONENT E1"/>
    <property type="match status" value="1"/>
</dbReference>
<dbReference type="InterPro" id="IPR011603">
    <property type="entry name" value="2oxoglutarate_DH_E1"/>
</dbReference>
<dbReference type="Pfam" id="PF16078">
    <property type="entry name" value="2-oxogl_dehyd_N"/>
    <property type="match status" value="1"/>
</dbReference>
<evidence type="ECO:0000259" key="11">
    <source>
        <dbReference type="SMART" id="SM00861"/>
    </source>
</evidence>
<comment type="similarity">
    <text evidence="3">Belongs to the alpha-ketoglutarate dehydrogenase family.</text>
</comment>
<dbReference type="CDD" id="cd02016">
    <property type="entry name" value="TPP_E1_OGDC_like"/>
    <property type="match status" value="1"/>
</dbReference>
<name>A0A918VUK6_9HYPH</name>
<dbReference type="FunFam" id="3.40.50.12470:FF:000003">
    <property type="entry name" value="2-oxoglutarate dehydrogenase E1 component"/>
    <property type="match status" value="1"/>
</dbReference>
<keyword evidence="9" id="KW-0324">Glycolysis</keyword>
<dbReference type="PANTHER" id="PTHR23152">
    <property type="entry name" value="2-OXOGLUTARATE DEHYDROGENASE"/>
    <property type="match status" value="1"/>
</dbReference>
<comment type="caution">
    <text evidence="12">The sequence shown here is derived from an EMBL/GenBank/DDBJ whole genome shotgun (WGS) entry which is preliminary data.</text>
</comment>
<dbReference type="PIRSF" id="PIRSF000157">
    <property type="entry name" value="Oxoglu_dh_E1"/>
    <property type="match status" value="1"/>
</dbReference>
<evidence type="ECO:0000313" key="12">
    <source>
        <dbReference type="EMBL" id="GHA24445.1"/>
    </source>
</evidence>
<gene>
    <name evidence="12" type="ORF">GCM10007989_20140</name>
</gene>
<dbReference type="Gene3D" id="3.40.50.12470">
    <property type="match status" value="1"/>
</dbReference>
<comment type="function">
    <text evidence="2">E1 component of the 2-oxoglutarate dehydrogenase (OGDH) complex which catalyzes the decarboxylation of 2-oxoglutarate, the first step in the conversion of 2-oxoglutarate to succinyl-CoA and CO(2).</text>
</comment>
<dbReference type="GO" id="GO:0045252">
    <property type="term" value="C:oxoglutarate dehydrogenase complex"/>
    <property type="evidence" value="ECO:0007669"/>
    <property type="project" value="TreeGrafter"/>
</dbReference>
<keyword evidence="7" id="KW-0560">Oxidoreductase</keyword>
<evidence type="ECO:0000256" key="9">
    <source>
        <dbReference type="ARBA" id="ARBA00023152"/>
    </source>
</evidence>
<dbReference type="SMART" id="SM00861">
    <property type="entry name" value="Transket_pyr"/>
    <property type="match status" value="1"/>
</dbReference>
<dbReference type="Gene3D" id="1.10.287.1150">
    <property type="entry name" value="TPP helical domain"/>
    <property type="match status" value="1"/>
</dbReference>
<evidence type="ECO:0000256" key="3">
    <source>
        <dbReference type="ARBA" id="ARBA00006936"/>
    </source>
</evidence>
<evidence type="ECO:0000256" key="1">
    <source>
        <dbReference type="ARBA" id="ARBA00001964"/>
    </source>
</evidence>
<dbReference type="Pfam" id="PF00676">
    <property type="entry name" value="E1_dh"/>
    <property type="match status" value="1"/>
</dbReference>
<dbReference type="GO" id="GO:0006096">
    <property type="term" value="P:glycolytic process"/>
    <property type="evidence" value="ECO:0007669"/>
    <property type="project" value="UniProtKB-KW"/>
</dbReference>
<dbReference type="RefSeq" id="WP_189425554.1">
    <property type="nucleotide sequence ID" value="NZ_BMZE01000002.1"/>
</dbReference>
<dbReference type="GO" id="GO:0004591">
    <property type="term" value="F:oxoglutarate dehydrogenase (succinyl-transferring) activity"/>
    <property type="evidence" value="ECO:0007669"/>
    <property type="project" value="UniProtKB-EC"/>
</dbReference>
<dbReference type="Gene3D" id="3.40.50.970">
    <property type="match status" value="1"/>
</dbReference>
<dbReference type="InterPro" id="IPR029061">
    <property type="entry name" value="THDP-binding"/>
</dbReference>
<dbReference type="InterPro" id="IPR005475">
    <property type="entry name" value="Transketolase-like_Pyr-bd"/>
</dbReference>
<evidence type="ECO:0000256" key="2">
    <source>
        <dbReference type="ARBA" id="ARBA00003906"/>
    </source>
</evidence>
<evidence type="ECO:0000313" key="13">
    <source>
        <dbReference type="Proteomes" id="UP000646579"/>
    </source>
</evidence>
<dbReference type="NCBIfam" id="NF008907">
    <property type="entry name" value="PRK12270.1"/>
    <property type="match status" value="1"/>
</dbReference>
<reference evidence="12" key="2">
    <citation type="submission" date="2020-09" db="EMBL/GenBank/DDBJ databases">
        <authorList>
            <person name="Sun Q."/>
            <person name="Kim S."/>
        </authorList>
    </citation>
    <scope>NUCLEOTIDE SEQUENCE</scope>
    <source>
        <strain evidence="12">KCTC 32437</strain>
    </source>
</reference>
<reference evidence="12" key="1">
    <citation type="journal article" date="2014" name="Int. J. Syst. Evol. Microbiol.">
        <title>Complete genome sequence of Corynebacterium casei LMG S-19264T (=DSM 44701T), isolated from a smear-ripened cheese.</title>
        <authorList>
            <consortium name="US DOE Joint Genome Institute (JGI-PGF)"/>
            <person name="Walter F."/>
            <person name="Albersmeier A."/>
            <person name="Kalinowski J."/>
            <person name="Ruckert C."/>
        </authorList>
    </citation>
    <scope>NUCLEOTIDE SEQUENCE</scope>
    <source>
        <strain evidence="12">KCTC 32437</strain>
    </source>
</reference>
<dbReference type="InterPro" id="IPR031717">
    <property type="entry name" value="ODO-1/KGD_C"/>
</dbReference>
<dbReference type="Pfam" id="PF02779">
    <property type="entry name" value="Transket_pyr"/>
    <property type="match status" value="1"/>
</dbReference>
<evidence type="ECO:0000256" key="5">
    <source>
        <dbReference type="ARBA" id="ARBA00012280"/>
    </source>
</evidence>
<evidence type="ECO:0000256" key="8">
    <source>
        <dbReference type="ARBA" id="ARBA00023052"/>
    </source>
</evidence>
<dbReference type="Pfam" id="PF16870">
    <property type="entry name" value="OxoGdeHyase_C"/>
    <property type="match status" value="1"/>
</dbReference>
<dbReference type="Gene3D" id="3.40.50.11610">
    <property type="entry name" value="Multifunctional 2-oxoglutarate metabolism enzyme, C-terminal domain"/>
    <property type="match status" value="1"/>
</dbReference>
<organism evidence="12 13">
    <name type="scientific">Devosia pacifica</name>
    <dbReference type="NCBI Taxonomy" id="1335967"/>
    <lineage>
        <taxon>Bacteria</taxon>
        <taxon>Pseudomonadati</taxon>
        <taxon>Pseudomonadota</taxon>
        <taxon>Alphaproteobacteria</taxon>
        <taxon>Hyphomicrobiales</taxon>
        <taxon>Devosiaceae</taxon>
        <taxon>Devosia</taxon>
    </lineage>
</organism>
<protein>
    <recommendedName>
        <fullName evidence="6">2-oxoglutarate dehydrogenase E1 component</fullName>
        <ecNumber evidence="5">1.2.4.2</ecNumber>
    </recommendedName>
    <alternativeName>
        <fullName evidence="10">Alpha-ketoglutarate dehydrogenase</fullName>
    </alternativeName>
</protein>
<keyword evidence="8" id="KW-0786">Thiamine pyrophosphate</keyword>
<evidence type="ECO:0000256" key="10">
    <source>
        <dbReference type="ARBA" id="ARBA00030680"/>
    </source>
</evidence>
<keyword evidence="13" id="KW-1185">Reference proteome</keyword>
<comment type="cofactor">
    <cofactor evidence="1">
        <name>thiamine diphosphate</name>
        <dbReference type="ChEBI" id="CHEBI:58937"/>
    </cofactor>
</comment>
<dbReference type="GO" id="GO:0006099">
    <property type="term" value="P:tricarboxylic acid cycle"/>
    <property type="evidence" value="ECO:0007669"/>
    <property type="project" value="TreeGrafter"/>
</dbReference>
<evidence type="ECO:0000256" key="4">
    <source>
        <dbReference type="ARBA" id="ARBA00011301"/>
    </source>
</evidence>
<dbReference type="GO" id="GO:0030976">
    <property type="term" value="F:thiamine pyrophosphate binding"/>
    <property type="evidence" value="ECO:0007669"/>
    <property type="project" value="InterPro"/>
</dbReference>
<dbReference type="InterPro" id="IPR032106">
    <property type="entry name" value="2-oxogl_dehyd_N"/>
</dbReference>
<dbReference type="SUPFAM" id="SSF52518">
    <property type="entry name" value="Thiamin diphosphate-binding fold (THDP-binding)"/>
    <property type="match status" value="2"/>
</dbReference>
<dbReference type="GO" id="GO:0005829">
    <property type="term" value="C:cytosol"/>
    <property type="evidence" value="ECO:0007669"/>
    <property type="project" value="TreeGrafter"/>
</dbReference>
<proteinExistence type="inferred from homology"/>
<dbReference type="AlphaFoldDB" id="A0A918VUK6"/>
<dbReference type="NCBIfam" id="TIGR00239">
    <property type="entry name" value="2oxo_dh_E1"/>
    <property type="match status" value="1"/>
</dbReference>
<accession>A0A918VUK6</accession>
<dbReference type="EC" id="1.2.4.2" evidence="5"/>
<feature type="domain" description="Transketolase-like pyrimidine-binding" evidence="11">
    <location>
        <begin position="643"/>
        <end position="836"/>
    </location>
</feature>